<dbReference type="PANTHER" id="PTHR34293:SF1">
    <property type="entry name" value="HTH-TYPE TRANSCRIPTIONAL REGULATOR TRMBL2"/>
    <property type="match status" value="1"/>
</dbReference>
<dbReference type="EMBL" id="LCAO01000016">
    <property type="protein sequence ID" value="KKR91277.1"/>
    <property type="molecule type" value="Genomic_DNA"/>
</dbReference>
<dbReference type="InterPro" id="IPR036388">
    <property type="entry name" value="WH-like_DNA-bd_sf"/>
</dbReference>
<dbReference type="InterPro" id="IPR051797">
    <property type="entry name" value="TrmB-like"/>
</dbReference>
<evidence type="ECO:0000313" key="2">
    <source>
        <dbReference type="EMBL" id="KKR91277.1"/>
    </source>
</evidence>
<protein>
    <submittedName>
        <fullName evidence="2">Transcriptional regulator, TrmB</fullName>
    </submittedName>
</protein>
<sequence>MNSNDPLIKNLIDFGLSEKEAKIYLALLELEIAPVQEVAKIAGINRSSAYVVLESLKKKGLASTSNEKKIQEYVATSPEALLQTADHLVKKQELIKGGISNIVPDLKAIYKGTKQKPKVRVFEGREGLINAMSLALNNKEKVIRAFSSGENILKILPDFITAWAHKRVDLDILLHGIYVDNQASRDLIQTLPKKVKIVYVSKKDHPSPVDMLIFDNTIGYLIVDKGEITTIVFENKEMSMAMKGIFDLAWKEAERAGGKVEEID</sequence>
<dbReference type="AlphaFoldDB" id="A0A0G0XTQ9"/>
<evidence type="ECO:0000313" key="3">
    <source>
        <dbReference type="Proteomes" id="UP000034676"/>
    </source>
</evidence>
<evidence type="ECO:0000259" key="1">
    <source>
        <dbReference type="Pfam" id="PF01978"/>
    </source>
</evidence>
<reference evidence="2 3" key="1">
    <citation type="journal article" date="2015" name="Nature">
        <title>rRNA introns, odd ribosomes, and small enigmatic genomes across a large radiation of phyla.</title>
        <authorList>
            <person name="Brown C.T."/>
            <person name="Hug L.A."/>
            <person name="Thomas B.C."/>
            <person name="Sharon I."/>
            <person name="Castelle C.J."/>
            <person name="Singh A."/>
            <person name="Wilkins M.J."/>
            <person name="Williams K.H."/>
            <person name="Banfield J.F."/>
        </authorList>
    </citation>
    <scope>NUCLEOTIDE SEQUENCE [LARGE SCALE GENOMIC DNA]</scope>
</reference>
<dbReference type="InterPro" id="IPR036390">
    <property type="entry name" value="WH_DNA-bd_sf"/>
</dbReference>
<dbReference type="SUPFAM" id="SSF46785">
    <property type="entry name" value="Winged helix' DNA-binding domain"/>
    <property type="match status" value="1"/>
</dbReference>
<organism evidence="2 3">
    <name type="scientific">Candidatus Woesebacteria bacterium GW2011_GWA1_41_13b</name>
    <dbReference type="NCBI Taxonomy" id="1618555"/>
    <lineage>
        <taxon>Bacteria</taxon>
        <taxon>Candidatus Woeseibacteriota</taxon>
    </lineage>
</organism>
<proteinExistence type="predicted"/>
<name>A0A0G0XTQ9_9BACT</name>
<dbReference type="PANTHER" id="PTHR34293">
    <property type="entry name" value="HTH-TYPE TRANSCRIPTIONAL REGULATOR TRMBL2"/>
    <property type="match status" value="1"/>
</dbReference>
<dbReference type="Pfam" id="PF01978">
    <property type="entry name" value="TrmB"/>
    <property type="match status" value="1"/>
</dbReference>
<dbReference type="InterPro" id="IPR002831">
    <property type="entry name" value="Tscrpt_reg_TrmB_N"/>
</dbReference>
<dbReference type="Proteomes" id="UP000034676">
    <property type="component" value="Unassembled WGS sequence"/>
</dbReference>
<feature type="domain" description="Transcription regulator TrmB N-terminal" evidence="1">
    <location>
        <begin position="13"/>
        <end position="79"/>
    </location>
</feature>
<comment type="caution">
    <text evidence="2">The sequence shown here is derived from an EMBL/GenBank/DDBJ whole genome shotgun (WGS) entry which is preliminary data.</text>
</comment>
<gene>
    <name evidence="2" type="ORF">UU42_C0016G0011</name>
</gene>
<accession>A0A0G0XTQ9</accession>
<dbReference type="Gene3D" id="1.10.10.10">
    <property type="entry name" value="Winged helix-like DNA-binding domain superfamily/Winged helix DNA-binding domain"/>
    <property type="match status" value="1"/>
</dbReference>